<dbReference type="SUPFAM" id="SSF69065">
    <property type="entry name" value="RNase III domain-like"/>
    <property type="match status" value="2"/>
</dbReference>
<evidence type="ECO:0000256" key="1">
    <source>
        <dbReference type="ARBA" id="ARBA00001936"/>
    </source>
</evidence>
<feature type="domain" description="PAZ" evidence="13">
    <location>
        <begin position="180"/>
        <end position="293"/>
    </location>
</feature>
<dbReference type="OrthoDB" id="6513042at2759"/>
<comment type="caution">
    <text evidence="14">The sequence shown here is derived from an EMBL/GenBank/DDBJ whole genome shotgun (WGS) entry which is preliminary data.</text>
</comment>
<evidence type="ECO:0000256" key="5">
    <source>
        <dbReference type="ARBA" id="ARBA00022737"/>
    </source>
</evidence>
<dbReference type="Pfam" id="PF00636">
    <property type="entry name" value="Ribonuclease_3"/>
    <property type="match status" value="2"/>
</dbReference>
<keyword evidence="8" id="KW-0378">Hydrolase</keyword>
<dbReference type="PANTHER" id="PTHR14950">
    <property type="entry name" value="DICER-RELATED"/>
    <property type="match status" value="1"/>
</dbReference>
<evidence type="ECO:0000256" key="2">
    <source>
        <dbReference type="ARBA" id="ARBA00001946"/>
    </source>
</evidence>
<evidence type="ECO:0000256" key="10">
    <source>
        <dbReference type="ARBA" id="ARBA00022884"/>
    </source>
</evidence>
<keyword evidence="5" id="KW-0677">Repeat</keyword>
<dbReference type="InterPro" id="IPR036389">
    <property type="entry name" value="RNase_III_sf"/>
</dbReference>
<keyword evidence="6" id="KW-0547">Nucleotide-binding</keyword>
<gene>
    <name evidence="14" type="ORF">CJ030_MR1G000270</name>
</gene>
<evidence type="ECO:0000259" key="13">
    <source>
        <dbReference type="PROSITE" id="PS50821"/>
    </source>
</evidence>
<dbReference type="SMART" id="SM00949">
    <property type="entry name" value="PAZ"/>
    <property type="match status" value="1"/>
</dbReference>
<dbReference type="Gene3D" id="2.170.260.10">
    <property type="entry name" value="paz domain"/>
    <property type="match status" value="1"/>
</dbReference>
<dbReference type="GO" id="GO:0005634">
    <property type="term" value="C:nucleus"/>
    <property type="evidence" value="ECO:0007669"/>
    <property type="project" value="TreeGrafter"/>
</dbReference>
<dbReference type="GO" id="GO:0005737">
    <property type="term" value="C:cytoplasm"/>
    <property type="evidence" value="ECO:0007669"/>
    <property type="project" value="TreeGrafter"/>
</dbReference>
<evidence type="ECO:0000313" key="15">
    <source>
        <dbReference type="Proteomes" id="UP000516437"/>
    </source>
</evidence>
<evidence type="ECO:0000256" key="3">
    <source>
        <dbReference type="ARBA" id="ARBA00022722"/>
    </source>
</evidence>
<evidence type="ECO:0000313" key="14">
    <source>
        <dbReference type="EMBL" id="KAB1227320.1"/>
    </source>
</evidence>
<reference evidence="14 15" key="1">
    <citation type="journal article" date="2019" name="Plant Biotechnol. J.">
        <title>The red bayberry genome and genetic basis of sex determination.</title>
        <authorList>
            <person name="Jia H.M."/>
            <person name="Jia H.J."/>
            <person name="Cai Q.L."/>
            <person name="Wang Y."/>
            <person name="Zhao H.B."/>
            <person name="Yang W.F."/>
            <person name="Wang G.Y."/>
            <person name="Li Y.H."/>
            <person name="Zhan D.L."/>
            <person name="Shen Y.T."/>
            <person name="Niu Q.F."/>
            <person name="Chang L."/>
            <person name="Qiu J."/>
            <person name="Zhao L."/>
            <person name="Xie H.B."/>
            <person name="Fu W.Y."/>
            <person name="Jin J."/>
            <person name="Li X.W."/>
            <person name="Jiao Y."/>
            <person name="Zhou C.C."/>
            <person name="Tu T."/>
            <person name="Chai C.Y."/>
            <person name="Gao J.L."/>
            <person name="Fan L.J."/>
            <person name="van de Weg E."/>
            <person name="Wang J.Y."/>
            <person name="Gao Z.S."/>
        </authorList>
    </citation>
    <scope>NUCLEOTIDE SEQUENCE [LARGE SCALE GENOMIC DNA]</scope>
    <source>
        <tissue evidence="14">Leaves</tissue>
    </source>
</reference>
<keyword evidence="7" id="KW-0255">Endonuclease</keyword>
<feature type="domain" description="RNase III" evidence="12">
    <location>
        <begin position="466"/>
        <end position="613"/>
    </location>
</feature>
<evidence type="ECO:0000256" key="9">
    <source>
        <dbReference type="ARBA" id="ARBA00022842"/>
    </source>
</evidence>
<dbReference type="Gene3D" id="1.10.1520.10">
    <property type="entry name" value="Ribonuclease III domain"/>
    <property type="match status" value="2"/>
</dbReference>
<dbReference type="PROSITE" id="PS00517">
    <property type="entry name" value="RNASE_3_1"/>
    <property type="match status" value="1"/>
</dbReference>
<dbReference type="PROSITE" id="PS50142">
    <property type="entry name" value="RNASE_3_2"/>
    <property type="match status" value="2"/>
</dbReference>
<comment type="cofactor">
    <cofactor evidence="1">
        <name>Mn(2+)</name>
        <dbReference type="ChEBI" id="CHEBI:29035"/>
    </cofactor>
</comment>
<dbReference type="CDD" id="cd00593">
    <property type="entry name" value="RIBOc"/>
    <property type="match status" value="2"/>
</dbReference>
<sequence>MEPVTMEGCSYFKPAPSWDKNTCTLQNLAVEDVVVQGNIDHKDLKQTASLEACKQLHEIGALTDNLVQDIVVEEADSQESGNEPCTDEQPSYFPPELVGHFPMDSDMKYHCYLIELKQNFAYDVPVHDVVLIMRKELESDVVSMSFDLDADRGSLTVNFKYVGVINLSIDQWNCRLPKGYAHHVQTKDGPVCTCMLHNSLVSTPHNGHVYCITGSLGLNGNSPLRLRRGKTITYKKYYEERHGIKLRFVHESMVNGRHIFPVKNYLLRCRKQKEKESSNSSVELPPELCSIVMSPISIATFYTFSFVPSIMHRLESLLVAVNLKKMHLDHCIQNDVIPISKLTAKKEKIISNEALFKFGCDRKLPGFIRNEIFDPKNWIVPGDRSGSYALSEELLFDARKIYIRGTRKMTSKSIADVVEALIGAFLSTGGETSALLFMAWLGMKVDFQIIPYEIHFQVHAEKHLNVEHLESLLDHSFRDPSLLVEALTHGSYLRPEIPRCYQRLEFLGDSVLDYLMTTHFYHNYPGLSPGQLTDMRSASVNNECYALSAVKSGLHKHILRNSPELDKQIVETINGFKKKSSKSTFGWQLDTTFSSVLADVIESLAGAILVDSGYNTKKVFQSMRRLLEPLVTPETVPSHPAKELKEICQKEHYIMKDPIKSRDRGFTSVTIEVEAKGLSFKHTATAAAETTANKVACQQVLKSLKDSALDSKR</sequence>
<dbReference type="InterPro" id="IPR036085">
    <property type="entry name" value="PAZ_dom_sf"/>
</dbReference>
<keyword evidence="9" id="KW-0460">Magnesium</keyword>
<evidence type="ECO:0000256" key="6">
    <source>
        <dbReference type="ARBA" id="ARBA00022741"/>
    </source>
</evidence>
<dbReference type="InterPro" id="IPR003100">
    <property type="entry name" value="PAZ_dom"/>
</dbReference>
<evidence type="ECO:0000256" key="7">
    <source>
        <dbReference type="ARBA" id="ARBA00022759"/>
    </source>
</evidence>
<dbReference type="Pfam" id="PF02170">
    <property type="entry name" value="PAZ"/>
    <property type="match status" value="1"/>
</dbReference>
<dbReference type="GO" id="GO:0046872">
    <property type="term" value="F:metal ion binding"/>
    <property type="evidence" value="ECO:0007669"/>
    <property type="project" value="UniProtKB-KW"/>
</dbReference>
<dbReference type="GO" id="GO:0030422">
    <property type="term" value="P:siRNA processing"/>
    <property type="evidence" value="ECO:0007669"/>
    <property type="project" value="TreeGrafter"/>
</dbReference>
<dbReference type="FunFam" id="1.10.1520.10:FF:000004">
    <property type="entry name" value="Endoribonuclease dicer-like 1"/>
    <property type="match status" value="1"/>
</dbReference>
<keyword evidence="10" id="KW-0694">RNA-binding</keyword>
<dbReference type="GO" id="GO:0000166">
    <property type="term" value="F:nucleotide binding"/>
    <property type="evidence" value="ECO:0007669"/>
    <property type="project" value="UniProtKB-KW"/>
</dbReference>
<dbReference type="GO" id="GO:0003723">
    <property type="term" value="F:RNA binding"/>
    <property type="evidence" value="ECO:0007669"/>
    <property type="project" value="UniProtKB-KW"/>
</dbReference>
<dbReference type="Proteomes" id="UP000516437">
    <property type="component" value="Chromosome 1"/>
</dbReference>
<feature type="domain" description="RNase III" evidence="12">
    <location>
        <begin position="341"/>
        <end position="430"/>
    </location>
</feature>
<name>A0A6A1WXD8_9ROSI</name>
<organism evidence="14 15">
    <name type="scientific">Morella rubra</name>
    <name type="common">Chinese bayberry</name>
    <dbReference type="NCBI Taxonomy" id="262757"/>
    <lineage>
        <taxon>Eukaryota</taxon>
        <taxon>Viridiplantae</taxon>
        <taxon>Streptophyta</taxon>
        <taxon>Embryophyta</taxon>
        <taxon>Tracheophyta</taxon>
        <taxon>Spermatophyta</taxon>
        <taxon>Magnoliopsida</taxon>
        <taxon>eudicotyledons</taxon>
        <taxon>Gunneridae</taxon>
        <taxon>Pentapetalae</taxon>
        <taxon>rosids</taxon>
        <taxon>fabids</taxon>
        <taxon>Fagales</taxon>
        <taxon>Myricaceae</taxon>
        <taxon>Morella</taxon>
    </lineage>
</organism>
<evidence type="ECO:0000256" key="8">
    <source>
        <dbReference type="ARBA" id="ARBA00022801"/>
    </source>
</evidence>
<evidence type="ECO:0000259" key="12">
    <source>
        <dbReference type="PROSITE" id="PS50142"/>
    </source>
</evidence>
<keyword evidence="15" id="KW-1185">Reference proteome</keyword>
<evidence type="ECO:0000256" key="4">
    <source>
        <dbReference type="ARBA" id="ARBA00022723"/>
    </source>
</evidence>
<dbReference type="InterPro" id="IPR000999">
    <property type="entry name" value="RNase_III_dom"/>
</dbReference>
<protein>
    <submittedName>
        <fullName evidence="14">Uncharacterized protein</fullName>
    </submittedName>
</protein>
<keyword evidence="3" id="KW-0540">Nuclease</keyword>
<keyword evidence="11" id="KW-0464">Manganese</keyword>
<dbReference type="PROSITE" id="PS50821">
    <property type="entry name" value="PAZ"/>
    <property type="match status" value="1"/>
</dbReference>
<dbReference type="GO" id="GO:0004525">
    <property type="term" value="F:ribonuclease III activity"/>
    <property type="evidence" value="ECO:0007669"/>
    <property type="project" value="InterPro"/>
</dbReference>
<dbReference type="PANTHER" id="PTHR14950:SF70">
    <property type="entry name" value="ENDORIBONUCLEASE DICER HOMOLOG 2"/>
    <property type="match status" value="1"/>
</dbReference>
<keyword evidence="4" id="KW-0479">Metal-binding</keyword>
<evidence type="ECO:0000256" key="11">
    <source>
        <dbReference type="ARBA" id="ARBA00023211"/>
    </source>
</evidence>
<comment type="cofactor">
    <cofactor evidence="2">
        <name>Mg(2+)</name>
        <dbReference type="ChEBI" id="CHEBI:18420"/>
    </cofactor>
</comment>
<accession>A0A6A1WXD8</accession>
<dbReference type="SMART" id="SM00535">
    <property type="entry name" value="RIBOc"/>
    <property type="match status" value="1"/>
</dbReference>
<proteinExistence type="predicted"/>
<dbReference type="EMBL" id="RXIC02000019">
    <property type="protein sequence ID" value="KAB1227320.1"/>
    <property type="molecule type" value="Genomic_DNA"/>
</dbReference>
<dbReference type="SUPFAM" id="SSF101690">
    <property type="entry name" value="PAZ domain"/>
    <property type="match status" value="1"/>
</dbReference>
<dbReference type="AlphaFoldDB" id="A0A6A1WXD8"/>